<accession>S4P285</accession>
<feature type="non-terminal residue" evidence="1">
    <location>
        <position position="75"/>
    </location>
</feature>
<evidence type="ECO:0000313" key="1">
    <source>
        <dbReference type="EMBL" id="JAA82433.1"/>
    </source>
</evidence>
<protein>
    <submittedName>
        <fullName evidence="1">Uncharacterized protein</fullName>
    </submittedName>
</protein>
<proteinExistence type="predicted"/>
<organism evidence="1">
    <name type="scientific">Pararge aegeria</name>
    <name type="common">speckled wood butterfly</name>
    <dbReference type="NCBI Taxonomy" id="116150"/>
    <lineage>
        <taxon>Eukaryota</taxon>
        <taxon>Metazoa</taxon>
        <taxon>Ecdysozoa</taxon>
        <taxon>Arthropoda</taxon>
        <taxon>Hexapoda</taxon>
        <taxon>Insecta</taxon>
        <taxon>Pterygota</taxon>
        <taxon>Neoptera</taxon>
        <taxon>Endopterygota</taxon>
        <taxon>Lepidoptera</taxon>
        <taxon>Glossata</taxon>
        <taxon>Ditrysia</taxon>
        <taxon>Papilionoidea</taxon>
        <taxon>Nymphalidae</taxon>
        <taxon>Satyrinae</taxon>
        <taxon>Satyrini</taxon>
        <taxon>Parargina</taxon>
        <taxon>Pararge</taxon>
    </lineage>
</organism>
<name>S4P285_9NEOP</name>
<sequence length="75" mass="8557">RLCSIFKRSINSDYEDITKLLLHMSLCNGSYYEITANKSSEFSALISTHISLPSEIIVATLVNEDQFLKLIFLKE</sequence>
<reference evidence="1" key="2">
    <citation type="submission" date="2013-05" db="EMBL/GenBank/DDBJ databases">
        <authorList>
            <person name="Carter J.-M."/>
            <person name="Baker S.C."/>
            <person name="Pink R."/>
            <person name="Carter D.R.F."/>
            <person name="Collins A."/>
            <person name="Tomlin J."/>
            <person name="Gibbs M."/>
            <person name="Breuker C.J."/>
        </authorList>
    </citation>
    <scope>NUCLEOTIDE SEQUENCE</scope>
    <source>
        <tissue evidence="1">Ovary</tissue>
    </source>
</reference>
<dbReference type="EMBL" id="GAIX01010127">
    <property type="protein sequence ID" value="JAA82433.1"/>
    <property type="molecule type" value="Transcribed_RNA"/>
</dbReference>
<reference evidence="1" key="1">
    <citation type="journal article" date="2013" name="BMC Genomics">
        <title>Unscrambling butterfly oogenesis.</title>
        <authorList>
            <person name="Carter J.M."/>
            <person name="Baker S.C."/>
            <person name="Pink R."/>
            <person name="Carter D.R."/>
            <person name="Collins A."/>
            <person name="Tomlin J."/>
            <person name="Gibbs M."/>
            <person name="Breuker C.J."/>
        </authorList>
    </citation>
    <scope>NUCLEOTIDE SEQUENCE</scope>
    <source>
        <tissue evidence="1">Ovary</tissue>
    </source>
</reference>
<dbReference type="AlphaFoldDB" id="S4P285"/>
<feature type="non-terminal residue" evidence="1">
    <location>
        <position position="1"/>
    </location>
</feature>